<keyword evidence="1 2" id="KW-0732">Signal</keyword>
<dbReference type="InterPro" id="IPR006059">
    <property type="entry name" value="SBP"/>
</dbReference>
<evidence type="ECO:0000313" key="3">
    <source>
        <dbReference type="EMBL" id="SEH87391.1"/>
    </source>
</evidence>
<accession>A0A1H6LML9</accession>
<dbReference type="Gene3D" id="3.40.190.10">
    <property type="entry name" value="Periplasmic binding protein-like II"/>
    <property type="match status" value="2"/>
</dbReference>
<dbReference type="OrthoDB" id="9815444at2"/>
<evidence type="ECO:0000256" key="2">
    <source>
        <dbReference type="SAM" id="SignalP"/>
    </source>
</evidence>
<keyword evidence="4" id="KW-1185">Reference proteome</keyword>
<feature type="chain" id="PRO_5011462578" evidence="2">
    <location>
        <begin position="19"/>
        <end position="358"/>
    </location>
</feature>
<proteinExistence type="predicted"/>
<name>A0A1H6LML9_9RHOB</name>
<dbReference type="PANTHER" id="PTHR30222:SF2">
    <property type="entry name" value="ABC TRANSPORTER SUBSTRATE-BINDING PROTEIN"/>
    <property type="match status" value="1"/>
</dbReference>
<organism evidence="3 4">
    <name type="scientific">Paracoccus alkenifer</name>
    <dbReference type="NCBI Taxonomy" id="65735"/>
    <lineage>
        <taxon>Bacteria</taxon>
        <taxon>Pseudomonadati</taxon>
        <taxon>Pseudomonadota</taxon>
        <taxon>Alphaproteobacteria</taxon>
        <taxon>Rhodobacterales</taxon>
        <taxon>Paracoccaceae</taxon>
        <taxon>Paracoccus</taxon>
    </lineage>
</organism>
<dbReference type="STRING" id="65735.SAMN04488075_1556"/>
<reference evidence="4" key="1">
    <citation type="submission" date="2016-10" db="EMBL/GenBank/DDBJ databases">
        <authorList>
            <person name="Varghese N."/>
            <person name="Submissions S."/>
        </authorList>
    </citation>
    <scope>NUCLEOTIDE SEQUENCE [LARGE SCALE GENOMIC DNA]</scope>
    <source>
        <strain evidence="4">DSM 11593</strain>
    </source>
</reference>
<evidence type="ECO:0000256" key="1">
    <source>
        <dbReference type="ARBA" id="ARBA00022729"/>
    </source>
</evidence>
<dbReference type="AlphaFoldDB" id="A0A1H6LML9"/>
<evidence type="ECO:0000313" key="4">
    <source>
        <dbReference type="Proteomes" id="UP000199125"/>
    </source>
</evidence>
<dbReference type="CDD" id="cd13589">
    <property type="entry name" value="PBP2_polyamine_RpCGA009"/>
    <property type="match status" value="1"/>
</dbReference>
<feature type="signal peptide" evidence="2">
    <location>
        <begin position="1"/>
        <end position="18"/>
    </location>
</feature>
<dbReference type="Proteomes" id="UP000199125">
    <property type="component" value="Unassembled WGS sequence"/>
</dbReference>
<dbReference type="Pfam" id="PF13416">
    <property type="entry name" value="SBP_bac_8"/>
    <property type="match status" value="1"/>
</dbReference>
<sequence length="358" mass="38151">MLKPLTLTAALLSTPAFAADTPLTVVSWGGDFAAMQDAALARPFAEATGQAVRFLDTDDPAGLVKTQVEAGNVVVDVASVGQGAAMRLCAEGDVEPLDPAALLPAADGTAAAADFMPGTLGDCFVPTDIYSTVIAYDRQALETAPRSAADFFDLDRFPGRRALGRTPQFTLELALIADGVPAAQVYELLATEAGVERALARLDGIRDQIVWWDAGAQPIQLLADREVVMAHAYNGRVYKAAEVDGLPLAILWDAQLYEVEGWVIPKGAPQPQRARDFVAYSTSAEAQLRSAAILPYGPPRLSAQALLENPGADGRTTLAPHLPTAPENMANALFVAPEFWADHETQLRERFTAWLGQD</sequence>
<gene>
    <name evidence="3" type="ORF">SAMN04488075_1556</name>
</gene>
<protein>
    <submittedName>
        <fullName evidence="3">Putative spermidine/putrescine transport system substrate-binding protein</fullName>
    </submittedName>
</protein>
<dbReference type="RefSeq" id="WP_090847560.1">
    <property type="nucleotide sequence ID" value="NZ_FNXG01000002.1"/>
</dbReference>
<dbReference type="SUPFAM" id="SSF53850">
    <property type="entry name" value="Periplasmic binding protein-like II"/>
    <property type="match status" value="1"/>
</dbReference>
<dbReference type="EMBL" id="FNXG01000002">
    <property type="protein sequence ID" value="SEH87391.1"/>
    <property type="molecule type" value="Genomic_DNA"/>
</dbReference>
<dbReference type="PANTHER" id="PTHR30222">
    <property type="entry name" value="SPERMIDINE/PUTRESCINE-BINDING PERIPLASMIC PROTEIN"/>
    <property type="match status" value="1"/>
</dbReference>